<gene>
    <name evidence="1" type="ORF">A2811_01945</name>
</gene>
<name>A0A1F5ENF4_9BACT</name>
<sequence length="59" mass="6490">MIKKGIFWILSEIRPQVNKNPPGRSLGDERVGGLEDHIDSSIFQLATSLEKIGSPANND</sequence>
<proteinExistence type="predicted"/>
<protein>
    <submittedName>
        <fullName evidence="1">Uncharacterized protein</fullName>
    </submittedName>
</protein>
<reference evidence="1 2" key="1">
    <citation type="journal article" date="2016" name="Nat. Commun.">
        <title>Thousands of microbial genomes shed light on interconnected biogeochemical processes in an aquifer system.</title>
        <authorList>
            <person name="Anantharaman K."/>
            <person name="Brown C.T."/>
            <person name="Hug L.A."/>
            <person name="Sharon I."/>
            <person name="Castelle C.J."/>
            <person name="Probst A.J."/>
            <person name="Thomas B.C."/>
            <person name="Singh A."/>
            <person name="Wilkins M.J."/>
            <person name="Karaoz U."/>
            <person name="Brodie E.L."/>
            <person name="Williams K.H."/>
            <person name="Hubbard S.S."/>
            <person name="Banfield J.F."/>
        </authorList>
    </citation>
    <scope>NUCLEOTIDE SEQUENCE [LARGE SCALE GENOMIC DNA]</scope>
</reference>
<dbReference type="AlphaFoldDB" id="A0A1F5ENF4"/>
<accession>A0A1F5ENF4</accession>
<dbReference type="Proteomes" id="UP000186670">
    <property type="component" value="Unassembled WGS sequence"/>
</dbReference>
<organism evidence="1 2">
    <name type="scientific">Candidatus Campbellbacteria bacterium RIFCSPHIGHO2_01_FULL_34_10</name>
    <dbReference type="NCBI Taxonomy" id="1797577"/>
    <lineage>
        <taxon>Bacteria</taxon>
        <taxon>Candidatus Campbelliibacteriota</taxon>
    </lineage>
</organism>
<evidence type="ECO:0000313" key="2">
    <source>
        <dbReference type="Proteomes" id="UP000186670"/>
    </source>
</evidence>
<dbReference type="EMBL" id="MEZZ01000017">
    <property type="protein sequence ID" value="OGD68938.1"/>
    <property type="molecule type" value="Genomic_DNA"/>
</dbReference>
<comment type="caution">
    <text evidence="1">The sequence shown here is derived from an EMBL/GenBank/DDBJ whole genome shotgun (WGS) entry which is preliminary data.</text>
</comment>
<evidence type="ECO:0000313" key="1">
    <source>
        <dbReference type="EMBL" id="OGD68938.1"/>
    </source>
</evidence>